<feature type="coiled-coil region" evidence="1">
    <location>
        <begin position="146"/>
        <end position="191"/>
    </location>
</feature>
<organism evidence="3 4">
    <name type="scientific">Fusarium oxysporum f. sp. cubense</name>
    <dbReference type="NCBI Taxonomy" id="61366"/>
    <lineage>
        <taxon>Eukaryota</taxon>
        <taxon>Fungi</taxon>
        <taxon>Dikarya</taxon>
        <taxon>Ascomycota</taxon>
        <taxon>Pezizomycotina</taxon>
        <taxon>Sordariomycetes</taxon>
        <taxon>Hypocreomycetidae</taxon>
        <taxon>Hypocreales</taxon>
        <taxon>Nectriaceae</taxon>
        <taxon>Fusarium</taxon>
        <taxon>Fusarium oxysporum species complex</taxon>
    </lineage>
</organism>
<name>A0A5C6SZL5_FUSOC</name>
<feature type="region of interest" description="Disordered" evidence="2">
    <location>
        <begin position="1"/>
        <end position="111"/>
    </location>
</feature>
<reference evidence="3 4" key="1">
    <citation type="submission" date="2019-07" db="EMBL/GenBank/DDBJ databases">
        <title>The First High-Quality Draft Genome Sequence of the Causal Agent of the Current Panama Disease Epidemic.</title>
        <authorList>
            <person name="Warmington R.J."/>
            <person name="Kay W."/>
            <person name="Jeffries A."/>
            <person name="Bebber D."/>
            <person name="Moore K."/>
            <person name="Studholme D.J."/>
        </authorList>
    </citation>
    <scope>NUCLEOTIDE SEQUENCE [LARGE SCALE GENOMIC DNA]</scope>
    <source>
        <strain evidence="3 4">TR4</strain>
    </source>
</reference>
<comment type="caution">
    <text evidence="3">The sequence shown here is derived from an EMBL/GenBank/DDBJ whole genome shotgun (WGS) entry which is preliminary data.</text>
</comment>
<proteinExistence type="predicted"/>
<sequence>MSLSRASGLEKMQPAGKNTHPKPLDDYDRMSDEGRAELQKRVGKGHYAILRSLAQKRGPEEATPEEGFQTRNAKRRKAIYEESDSSNSGSSSEGGHEDDEEDQQDDSDNRVTRQTRYTHHFRSDIEDTDNSPVVDAPFTFEPDNGLEELRHMLLRQQSEINELKRRQGEDITTLRDNLSKNERRLDQLSSVFTSTTSKIEGRLERQCKILQHNTQASLEFVTKLDVKEFAKMAVKGVLDEFPLDQEIKDAVVAQFEIERHRSVVFPTKSAKSQLIVPVSGIVVSSGTENDPRLDAPENDSNLGSDDAPLQSSRRTGSPTPSESNAPSVIRGEASEDERPVTTRLPAVTSGDLSIANTTTTNALDSAKGEFIIPRFGPSPPLKDTAKTDSLLTTPTRQTTRSASPFPSGYTPKNNGKARLPSFGLSQPLKTTTETDSLPATPTRQTTRSASPFPSGYTPKNNGKARLPSFGLSQPLKTTIETDSLPATPTRQTTRSAGPFTGGYIPSKRSAMPSRLSTPSRGQGTQRKKSGQPSGITKKKSASG</sequence>
<feature type="compositionally biased region" description="Basic and acidic residues" evidence="2">
    <location>
        <begin position="22"/>
        <end position="40"/>
    </location>
</feature>
<evidence type="ECO:0000313" key="3">
    <source>
        <dbReference type="EMBL" id="TXC03614.1"/>
    </source>
</evidence>
<evidence type="ECO:0000256" key="1">
    <source>
        <dbReference type="SAM" id="Coils"/>
    </source>
</evidence>
<feature type="compositionally biased region" description="Polar residues" evidence="2">
    <location>
        <begin position="470"/>
        <end position="495"/>
    </location>
</feature>
<dbReference type="EMBL" id="VMNF01000007">
    <property type="protein sequence ID" value="TXC03614.1"/>
    <property type="molecule type" value="Genomic_DNA"/>
</dbReference>
<feature type="region of interest" description="Disordered" evidence="2">
    <location>
        <begin position="116"/>
        <end position="135"/>
    </location>
</feature>
<feature type="compositionally biased region" description="Polar residues" evidence="2">
    <location>
        <begin position="514"/>
        <end position="534"/>
    </location>
</feature>
<feature type="region of interest" description="Disordered" evidence="2">
    <location>
        <begin position="370"/>
        <end position="543"/>
    </location>
</feature>
<feature type="compositionally biased region" description="Polar residues" evidence="2">
    <location>
        <begin position="423"/>
        <end position="451"/>
    </location>
</feature>
<feature type="compositionally biased region" description="Polar residues" evidence="2">
    <location>
        <begin position="387"/>
        <end position="404"/>
    </location>
</feature>
<evidence type="ECO:0000313" key="4">
    <source>
        <dbReference type="Proteomes" id="UP000321331"/>
    </source>
</evidence>
<protein>
    <submittedName>
        <fullName evidence="3">Uncharacterized protein</fullName>
    </submittedName>
</protein>
<keyword evidence="1" id="KW-0175">Coiled coil</keyword>
<dbReference type="AlphaFoldDB" id="A0A5C6SZL5"/>
<feature type="compositionally biased region" description="Polar residues" evidence="2">
    <location>
        <begin position="298"/>
        <end position="326"/>
    </location>
</feature>
<gene>
    <name evidence="3" type="ORF">FocTR4_00001350</name>
</gene>
<evidence type="ECO:0000256" key="2">
    <source>
        <dbReference type="SAM" id="MobiDB-lite"/>
    </source>
</evidence>
<dbReference type="Proteomes" id="UP000321331">
    <property type="component" value="Unassembled WGS sequence"/>
</dbReference>
<feature type="region of interest" description="Disordered" evidence="2">
    <location>
        <begin position="286"/>
        <end position="352"/>
    </location>
</feature>
<feature type="compositionally biased region" description="Acidic residues" evidence="2">
    <location>
        <begin position="96"/>
        <end position="106"/>
    </location>
</feature>
<accession>A0A5C6SZL5</accession>